<dbReference type="AlphaFoldDB" id="A0A5B7FXK9"/>
<organism evidence="2 3">
    <name type="scientific">Portunus trituberculatus</name>
    <name type="common">Swimming crab</name>
    <name type="synonym">Neptunus trituberculatus</name>
    <dbReference type="NCBI Taxonomy" id="210409"/>
    <lineage>
        <taxon>Eukaryota</taxon>
        <taxon>Metazoa</taxon>
        <taxon>Ecdysozoa</taxon>
        <taxon>Arthropoda</taxon>
        <taxon>Crustacea</taxon>
        <taxon>Multicrustacea</taxon>
        <taxon>Malacostraca</taxon>
        <taxon>Eumalacostraca</taxon>
        <taxon>Eucarida</taxon>
        <taxon>Decapoda</taxon>
        <taxon>Pleocyemata</taxon>
        <taxon>Brachyura</taxon>
        <taxon>Eubrachyura</taxon>
        <taxon>Portunoidea</taxon>
        <taxon>Portunidae</taxon>
        <taxon>Portuninae</taxon>
        <taxon>Portunus</taxon>
    </lineage>
</organism>
<evidence type="ECO:0000256" key="1">
    <source>
        <dbReference type="SAM" id="MobiDB-lite"/>
    </source>
</evidence>
<feature type="region of interest" description="Disordered" evidence="1">
    <location>
        <begin position="1"/>
        <end position="30"/>
    </location>
</feature>
<name>A0A5B7FXK9_PORTR</name>
<sequence length="60" mass="6357">MHEAAGLMSKFVTPARGEGSKNKGPLRTEATATVPSPCLARCLLVAARRGKARHGEARLE</sequence>
<reference evidence="2 3" key="1">
    <citation type="submission" date="2019-05" db="EMBL/GenBank/DDBJ databases">
        <title>Another draft genome of Portunus trituberculatus and its Hox gene families provides insights of decapod evolution.</title>
        <authorList>
            <person name="Jeong J.-H."/>
            <person name="Song I."/>
            <person name="Kim S."/>
            <person name="Choi T."/>
            <person name="Kim D."/>
            <person name="Ryu S."/>
            <person name="Kim W."/>
        </authorList>
    </citation>
    <scope>NUCLEOTIDE SEQUENCE [LARGE SCALE GENOMIC DNA]</scope>
    <source>
        <tissue evidence="2">Muscle</tissue>
    </source>
</reference>
<accession>A0A5B7FXK9</accession>
<keyword evidence="3" id="KW-1185">Reference proteome</keyword>
<dbReference type="EMBL" id="VSRR010008635">
    <property type="protein sequence ID" value="MPC49044.1"/>
    <property type="molecule type" value="Genomic_DNA"/>
</dbReference>
<protein>
    <submittedName>
        <fullName evidence="2">Uncharacterized protein</fullName>
    </submittedName>
</protein>
<proteinExistence type="predicted"/>
<gene>
    <name evidence="2" type="ORF">E2C01_042834</name>
</gene>
<evidence type="ECO:0000313" key="3">
    <source>
        <dbReference type="Proteomes" id="UP000324222"/>
    </source>
</evidence>
<evidence type="ECO:0000313" key="2">
    <source>
        <dbReference type="EMBL" id="MPC49044.1"/>
    </source>
</evidence>
<comment type="caution">
    <text evidence="2">The sequence shown here is derived from an EMBL/GenBank/DDBJ whole genome shotgun (WGS) entry which is preliminary data.</text>
</comment>
<dbReference type="Proteomes" id="UP000324222">
    <property type="component" value="Unassembled WGS sequence"/>
</dbReference>